<dbReference type="PANTHER" id="PTHR46482:SF13">
    <property type="entry name" value="5'-ADENYLYLSULFATE REDUCTASE 1, CHLOROPLASTIC-LIKE"/>
    <property type="match status" value="1"/>
</dbReference>
<keyword evidence="3" id="KW-1185">Reference proteome</keyword>
<dbReference type="Pfam" id="PF01507">
    <property type="entry name" value="PAPS_reduct"/>
    <property type="match status" value="1"/>
</dbReference>
<dbReference type="InterPro" id="IPR002500">
    <property type="entry name" value="PAPS_reduct_dom"/>
</dbReference>
<dbReference type="Proteomes" id="UP000326939">
    <property type="component" value="Chromosome 14"/>
</dbReference>
<sequence>MNLKPNSLFSLPSCTIWCYYSYSYRHLRKTKNTEVPGKKKKDEFCIVFSCSWRDDFQCFLMIKTYPSCCSRRSWQARFTTFFFFFFSISFHEIKAQRLVAEIAEKVELEGMTEDYGKLEKELEKASPLAIINEALQKLIDCSAISFSGAKDVSSILQSGVFSLETGRWSSQNYKLLDDLERFYGMDIEYLHQECCRVLEVRRLGRALKGFCAWITGQRKDQSPGIRASVPALKIDPSVEGIGCGAISLLKWNPVANLGGQATWNFLQTMDVPLRYVSTDCETLTRPAFPWQHERGGRRWWEEGKVMERGLHEGNIKSEDAQISKHINGAVSFPNANDPIADVLSSRNLTSLSRAGEEIVGTFKNRTGPWLDAMESSYAKLVNAEVKTGKFRVDGEHRAFANQKLQLRILTTTFASMVMSMLRSILIHLRETRSSRAKIEQESVSNLHIHPTPAFMVMSFTKIQCSSICGEIDEFPFETSDFCGEIDEFPFETSDFLVFNNGLQSVLSIHYIVSFSLFLFVFEEISFAIKCSS</sequence>
<name>A0A5N5KBS4_9ROSI</name>
<proteinExistence type="predicted"/>
<feature type="domain" description="Phosphoadenosine phosphosulphate reductase" evidence="1">
    <location>
        <begin position="188"/>
        <end position="273"/>
    </location>
</feature>
<dbReference type="InterPro" id="IPR014729">
    <property type="entry name" value="Rossmann-like_a/b/a_fold"/>
</dbReference>
<dbReference type="Gene3D" id="3.40.50.620">
    <property type="entry name" value="HUPs"/>
    <property type="match status" value="1"/>
</dbReference>
<comment type="caution">
    <text evidence="2">The sequence shown here is derived from an EMBL/GenBank/DDBJ whole genome shotgun (WGS) entry which is preliminary data.</text>
</comment>
<dbReference type="SUPFAM" id="SSF52402">
    <property type="entry name" value="Adenine nucleotide alpha hydrolases-like"/>
    <property type="match status" value="1"/>
</dbReference>
<evidence type="ECO:0000313" key="2">
    <source>
        <dbReference type="EMBL" id="KAB5527630.1"/>
    </source>
</evidence>
<dbReference type="PANTHER" id="PTHR46482">
    <property type="entry name" value="5'-ADENYLYLSULFATE REDUCTASE 3, CHLOROPLASTIC"/>
    <property type="match status" value="1"/>
</dbReference>
<dbReference type="GO" id="GO:0003824">
    <property type="term" value="F:catalytic activity"/>
    <property type="evidence" value="ECO:0007669"/>
    <property type="project" value="InterPro"/>
</dbReference>
<gene>
    <name evidence="2" type="ORF">DKX38_021477</name>
</gene>
<organism evidence="2 3">
    <name type="scientific">Salix brachista</name>
    <dbReference type="NCBI Taxonomy" id="2182728"/>
    <lineage>
        <taxon>Eukaryota</taxon>
        <taxon>Viridiplantae</taxon>
        <taxon>Streptophyta</taxon>
        <taxon>Embryophyta</taxon>
        <taxon>Tracheophyta</taxon>
        <taxon>Spermatophyta</taxon>
        <taxon>Magnoliopsida</taxon>
        <taxon>eudicotyledons</taxon>
        <taxon>Gunneridae</taxon>
        <taxon>Pentapetalae</taxon>
        <taxon>rosids</taxon>
        <taxon>fabids</taxon>
        <taxon>Malpighiales</taxon>
        <taxon>Salicaceae</taxon>
        <taxon>Saliceae</taxon>
        <taxon>Salix</taxon>
    </lineage>
</organism>
<dbReference type="EMBL" id="VDCV01000014">
    <property type="protein sequence ID" value="KAB5527630.1"/>
    <property type="molecule type" value="Genomic_DNA"/>
</dbReference>
<evidence type="ECO:0000313" key="3">
    <source>
        <dbReference type="Proteomes" id="UP000326939"/>
    </source>
</evidence>
<evidence type="ECO:0000259" key="1">
    <source>
        <dbReference type="Pfam" id="PF01507"/>
    </source>
</evidence>
<protein>
    <recommendedName>
        <fullName evidence="1">Phosphoadenosine phosphosulphate reductase domain-containing protein</fullName>
    </recommendedName>
</protein>
<dbReference type="AlphaFoldDB" id="A0A5N5KBS4"/>
<reference evidence="3" key="1">
    <citation type="journal article" date="2019" name="Gigascience">
        <title>De novo genome assembly of the endangered Acer yangbiense, a plant species with extremely small populations endemic to Yunnan Province, China.</title>
        <authorList>
            <person name="Yang J."/>
            <person name="Wariss H.M."/>
            <person name="Tao L."/>
            <person name="Zhang R."/>
            <person name="Yun Q."/>
            <person name="Hollingsworth P."/>
            <person name="Dao Z."/>
            <person name="Luo G."/>
            <person name="Guo H."/>
            <person name="Ma Y."/>
            <person name="Sun W."/>
        </authorList>
    </citation>
    <scope>NUCLEOTIDE SEQUENCE [LARGE SCALE GENOMIC DNA]</scope>
    <source>
        <strain evidence="3">cv. br00</strain>
    </source>
</reference>
<accession>A0A5N5KBS4</accession>